<sequence length="278" mass="30029">METPANVLDTLCYAWAAPATTWELPAYAVGRHFRAWWPGTVGGGGPYGDEETGCFAANWPFFLVRTSLLIFIMPSRKLIINFDNVPKMDVGALAQNCLTNMSGNARFPEAKAQTDALQAALTPYVAAASILHPTPTQTAQLQQLRTTLNRALAGVAQLANAQYPDDEAALLSTGLALGKERERHTTLEAPSRFQLVDGPQPGTLCAKAKRPPHAVALKYLYTLDAAKPDNQWLTVVVRDGDALLTACKTGERVHCKVAAVGGDTDQQPFTDVLSRIVQ</sequence>
<evidence type="ECO:0000313" key="2">
    <source>
        <dbReference type="Proteomes" id="UP000297549"/>
    </source>
</evidence>
<keyword evidence="2" id="KW-1185">Reference proteome</keyword>
<proteinExistence type="predicted"/>
<comment type="caution">
    <text evidence="1">The sequence shown here is derived from an EMBL/GenBank/DDBJ whole genome shotgun (WGS) entry which is preliminary data.</text>
</comment>
<dbReference type="EMBL" id="SRLC01000003">
    <property type="protein sequence ID" value="TGE20474.1"/>
    <property type="molecule type" value="Genomic_DNA"/>
</dbReference>
<gene>
    <name evidence="1" type="ORF">E5K00_20985</name>
</gene>
<dbReference type="Proteomes" id="UP000297549">
    <property type="component" value="Unassembled WGS sequence"/>
</dbReference>
<evidence type="ECO:0000313" key="1">
    <source>
        <dbReference type="EMBL" id="TGE20474.1"/>
    </source>
</evidence>
<dbReference type="AlphaFoldDB" id="A0A4Z0PT38"/>
<organism evidence="1 2">
    <name type="scientific">Hymenobacter aquaticus</name>
    <dbReference type="NCBI Taxonomy" id="1867101"/>
    <lineage>
        <taxon>Bacteria</taxon>
        <taxon>Pseudomonadati</taxon>
        <taxon>Bacteroidota</taxon>
        <taxon>Cytophagia</taxon>
        <taxon>Cytophagales</taxon>
        <taxon>Hymenobacteraceae</taxon>
        <taxon>Hymenobacter</taxon>
    </lineage>
</organism>
<reference evidence="1 2" key="1">
    <citation type="submission" date="2019-04" db="EMBL/GenBank/DDBJ databases">
        <authorList>
            <person name="Feng G."/>
            <person name="Zhang J."/>
            <person name="Zhu H."/>
        </authorList>
    </citation>
    <scope>NUCLEOTIDE SEQUENCE [LARGE SCALE GENOMIC DNA]</scope>
    <source>
        <strain evidence="1 2">JCM 31653</strain>
    </source>
</reference>
<name>A0A4Z0PT38_9BACT</name>
<protein>
    <submittedName>
        <fullName evidence="1">Uncharacterized protein</fullName>
    </submittedName>
</protein>
<accession>A0A4Z0PT38</accession>